<evidence type="ECO:0000256" key="1">
    <source>
        <dbReference type="ARBA" id="ARBA00004123"/>
    </source>
</evidence>
<dbReference type="GO" id="GO:0005634">
    <property type="term" value="C:nucleus"/>
    <property type="evidence" value="ECO:0007669"/>
    <property type="project" value="UniProtKB-SubCell"/>
</dbReference>
<comment type="similarity">
    <text evidence="2">Belongs to the lin-54 family.</text>
</comment>
<protein>
    <submittedName>
        <fullName evidence="6">Dna dependent</fullName>
    </submittedName>
</protein>
<dbReference type="InterPro" id="IPR005172">
    <property type="entry name" value="CRC"/>
</dbReference>
<accession>A0A131YLN8</accession>
<feature type="region of interest" description="Disordered" evidence="4">
    <location>
        <begin position="1"/>
        <end position="29"/>
    </location>
</feature>
<feature type="region of interest" description="Disordered" evidence="4">
    <location>
        <begin position="647"/>
        <end position="682"/>
    </location>
</feature>
<evidence type="ECO:0000256" key="4">
    <source>
        <dbReference type="SAM" id="MobiDB-lite"/>
    </source>
</evidence>
<dbReference type="SMART" id="SM01114">
    <property type="entry name" value="CXC"/>
    <property type="match status" value="2"/>
</dbReference>
<feature type="domain" description="CRC" evidence="5">
    <location>
        <begin position="683"/>
        <end position="796"/>
    </location>
</feature>
<organism evidence="6">
    <name type="scientific">Rhipicephalus appendiculatus</name>
    <name type="common">Brown ear tick</name>
    <dbReference type="NCBI Taxonomy" id="34631"/>
    <lineage>
        <taxon>Eukaryota</taxon>
        <taxon>Metazoa</taxon>
        <taxon>Ecdysozoa</taxon>
        <taxon>Arthropoda</taxon>
        <taxon>Chelicerata</taxon>
        <taxon>Arachnida</taxon>
        <taxon>Acari</taxon>
        <taxon>Parasitiformes</taxon>
        <taxon>Ixodida</taxon>
        <taxon>Ixodoidea</taxon>
        <taxon>Ixodidae</taxon>
        <taxon>Rhipicephalinae</taxon>
        <taxon>Rhipicephalus</taxon>
        <taxon>Rhipicephalus</taxon>
    </lineage>
</organism>
<dbReference type="InterPro" id="IPR033467">
    <property type="entry name" value="Tesmin/TSO1-like_CXC"/>
</dbReference>
<dbReference type="PROSITE" id="PS51634">
    <property type="entry name" value="CRC"/>
    <property type="match status" value="1"/>
</dbReference>
<dbReference type="InterPro" id="IPR028307">
    <property type="entry name" value="Lin-54_fam"/>
</dbReference>
<reference evidence="6" key="1">
    <citation type="journal article" date="2016" name="Ticks Tick Borne Dis.">
        <title>De novo assembly and annotation of the salivary gland transcriptome of Rhipicephalus appendiculatus male and female ticks during blood feeding.</title>
        <authorList>
            <person name="de Castro M.H."/>
            <person name="de Klerk D."/>
            <person name="Pienaar R."/>
            <person name="Latif A.A."/>
            <person name="Rees D.J."/>
            <person name="Mans B.J."/>
        </authorList>
    </citation>
    <scope>NUCLEOTIDE SEQUENCE</scope>
    <source>
        <tissue evidence="6">Salivary glands</tissue>
    </source>
</reference>
<evidence type="ECO:0000259" key="5">
    <source>
        <dbReference type="PROSITE" id="PS51634"/>
    </source>
</evidence>
<evidence type="ECO:0000313" key="6">
    <source>
        <dbReference type="EMBL" id="JAP80209.1"/>
    </source>
</evidence>
<proteinExistence type="inferred from homology"/>
<feature type="compositionally biased region" description="Basic residues" evidence="4">
    <location>
        <begin position="924"/>
        <end position="936"/>
    </location>
</feature>
<sequence>MLSQESAEKEQESRPPAEASKMPAAPGAVDAGLDNVLDAAADPDIPAVELCAVSVDVPDSVETVVVNTSNGTPGASLSDTALPDSVVSAVLESDSDAGTTLASGDDASGLPDAAAAAALSSVVDSEPAAIETVVSTEALPDVTVPSTSGVSSVSSSVSDRCDARIVRFNNRDLESLRKIQDELNTRKSGGVPRSPGSPIVIRAELTSPQKGVSAQAPQVLVVQKPSPGCSTKKADIRVIHPPGVTVRRQLQMSMPAASGTSTTTTSGLTKVILQPAGQLMSGATFQIVGAMAGAGGQPTQSALVLSSPTRATPVRAATGQQLVRVAAPGTTSAPKGMYVVSPMKLGGKVAMIPINVGKSPQRIAPAPTTSSMITSLNVGTSRVALAASSTNTATTSTARPTAPTTTIVPVPGKVNVLLKPSIGQAVSRAGTVTAVVQTSSSSGTVASSSTSSLVTSVSSSSAAVQVPGSKFHYVRLVSAPAATTQASTVLGAAKPATLVPVTTARPLVPAVPVSVATSTASGTLPAGVRLTVPIAPAISAQQGASTGVTVSTSQRVLIPASATTVRPSLPGGQLGSLPTAALISAGGTSMQNAFVVVPAQYVAQFQQGTQAAASASASTSRVVFQTGTGLLGSSGGFVPIAAATAPTTTSVSAGPDHREPPPAAVPPAKPQVNGTPCEDNSRPRKPCNCTKSQCLKLYCDCFANGEFCHSCNCNNCFNNLEHEEERQKAIGACLERNPNAFRPKIGKGKEGDHERRHTKGCNCKRSGCLKNYCECYEAKILCSSMCKCVGCKNFEDSSERKTLMQLADAAEVRVQQQAAARTKMSACDLPMRPAPVSVTGERLPFAFITQEVVEATCQCLLARADEADRLKRPFADVERTVLEEFGRCLEAIIDSAHRTKGKPTGDTAEKKSVPASLPPERAASRRTKTARRMLNL</sequence>
<evidence type="ECO:0000256" key="3">
    <source>
        <dbReference type="ARBA" id="ARBA00023242"/>
    </source>
</evidence>
<dbReference type="PANTHER" id="PTHR12446">
    <property type="entry name" value="TESMIN/TSO1-RELATED"/>
    <property type="match status" value="1"/>
</dbReference>
<feature type="compositionally biased region" description="Basic and acidic residues" evidence="4">
    <location>
        <begin position="1"/>
        <end position="15"/>
    </location>
</feature>
<comment type="subcellular location">
    <subcellularLocation>
        <location evidence="1">Nucleus</location>
    </subcellularLocation>
</comment>
<evidence type="ECO:0000256" key="2">
    <source>
        <dbReference type="ARBA" id="ARBA00007267"/>
    </source>
</evidence>
<keyword evidence="3" id="KW-0539">Nucleus</keyword>
<feature type="region of interest" description="Disordered" evidence="4">
    <location>
        <begin position="898"/>
        <end position="936"/>
    </location>
</feature>
<dbReference type="AlphaFoldDB" id="A0A131YLN8"/>
<name>A0A131YLN8_RHIAP</name>
<dbReference type="Pfam" id="PF03638">
    <property type="entry name" value="TCR"/>
    <property type="match status" value="2"/>
</dbReference>
<dbReference type="GO" id="GO:0006355">
    <property type="term" value="P:regulation of DNA-templated transcription"/>
    <property type="evidence" value="ECO:0007669"/>
    <property type="project" value="TreeGrafter"/>
</dbReference>
<dbReference type="EMBL" id="GEDV01008348">
    <property type="protein sequence ID" value="JAP80209.1"/>
    <property type="molecule type" value="Transcribed_RNA"/>
</dbReference>
<dbReference type="PANTHER" id="PTHR12446:SF34">
    <property type="entry name" value="PROTEIN LIN-54 HOMOLOG"/>
    <property type="match status" value="1"/>
</dbReference>